<dbReference type="PANTHER" id="PTHR43390:SF1">
    <property type="entry name" value="CHLOROPLAST PROCESSING PEPTIDASE"/>
    <property type="match status" value="1"/>
</dbReference>
<dbReference type="PROSITE" id="PS00501">
    <property type="entry name" value="SPASE_I_1"/>
    <property type="match status" value="1"/>
</dbReference>
<proteinExistence type="inferred from homology"/>
<evidence type="ECO:0000259" key="8">
    <source>
        <dbReference type="Pfam" id="PF10502"/>
    </source>
</evidence>
<dbReference type="PANTHER" id="PTHR43390">
    <property type="entry name" value="SIGNAL PEPTIDASE I"/>
    <property type="match status" value="1"/>
</dbReference>
<keyword evidence="7" id="KW-0812">Transmembrane</keyword>
<dbReference type="RefSeq" id="WP_154375577.1">
    <property type="nucleotide sequence ID" value="NZ_WKJK01000004.1"/>
</dbReference>
<evidence type="ECO:0000256" key="3">
    <source>
        <dbReference type="ARBA" id="ARBA00013208"/>
    </source>
</evidence>
<feature type="transmembrane region" description="Helical" evidence="7">
    <location>
        <begin position="37"/>
        <end position="68"/>
    </location>
</feature>
<dbReference type="EC" id="3.4.21.89" evidence="3 7"/>
<dbReference type="GO" id="GO:0016020">
    <property type="term" value="C:membrane"/>
    <property type="evidence" value="ECO:0007669"/>
    <property type="project" value="UniProtKB-SubCell"/>
</dbReference>
<gene>
    <name evidence="9" type="primary">lepB</name>
    <name evidence="9" type="ORF">GJ699_09830</name>
</gene>
<dbReference type="CDD" id="cd06530">
    <property type="entry name" value="S26_SPase_I"/>
    <property type="match status" value="1"/>
</dbReference>
<comment type="subcellular location">
    <subcellularLocation>
        <location evidence="7">Membrane</location>
        <topology evidence="7">Single-pass type II membrane protein</topology>
    </subcellularLocation>
</comment>
<dbReference type="InterPro" id="IPR019533">
    <property type="entry name" value="Peptidase_S26"/>
</dbReference>
<comment type="similarity">
    <text evidence="2 7">Belongs to the peptidase S26 family.</text>
</comment>
<evidence type="ECO:0000256" key="5">
    <source>
        <dbReference type="ARBA" id="ARBA00022670"/>
    </source>
</evidence>
<comment type="caution">
    <text evidence="9">The sequence shown here is derived from an EMBL/GenBank/DDBJ whole genome shotgun (WGS) entry which is preliminary data.</text>
</comment>
<dbReference type="Proteomes" id="UP000433309">
    <property type="component" value="Unassembled WGS sequence"/>
</dbReference>
<dbReference type="InterPro" id="IPR000223">
    <property type="entry name" value="Pept_S26A_signal_pept_1"/>
</dbReference>
<evidence type="ECO:0000256" key="1">
    <source>
        <dbReference type="ARBA" id="ARBA00000677"/>
    </source>
</evidence>
<keyword evidence="5 7" id="KW-0645">Protease</keyword>
<evidence type="ECO:0000313" key="9">
    <source>
        <dbReference type="EMBL" id="MRW90283.1"/>
    </source>
</evidence>
<dbReference type="GO" id="GO:0004252">
    <property type="term" value="F:serine-type endopeptidase activity"/>
    <property type="evidence" value="ECO:0007669"/>
    <property type="project" value="InterPro"/>
</dbReference>
<keyword evidence="7" id="KW-0472">Membrane</keyword>
<feature type="transmembrane region" description="Helical" evidence="7">
    <location>
        <begin position="88"/>
        <end position="110"/>
    </location>
</feature>
<dbReference type="InterPro" id="IPR019756">
    <property type="entry name" value="Pept_S26A_signal_pept_1_Ser-AS"/>
</dbReference>
<name>A0A6I2KWZ6_9BURK</name>
<accession>A0A6I2KWZ6</accession>
<dbReference type="GO" id="GO:0006465">
    <property type="term" value="P:signal peptide processing"/>
    <property type="evidence" value="ECO:0007669"/>
    <property type="project" value="InterPro"/>
</dbReference>
<keyword evidence="7" id="KW-1133">Transmembrane helix</keyword>
<dbReference type="NCBIfam" id="TIGR02227">
    <property type="entry name" value="sigpep_I_bact"/>
    <property type="match status" value="1"/>
</dbReference>
<keyword evidence="10" id="KW-1185">Reference proteome</keyword>
<feature type="transmembrane region" description="Helical" evidence="7">
    <location>
        <begin position="6"/>
        <end position="25"/>
    </location>
</feature>
<dbReference type="PROSITE" id="PS00761">
    <property type="entry name" value="SPASE_I_3"/>
    <property type="match status" value="1"/>
</dbReference>
<dbReference type="Gene3D" id="2.10.109.10">
    <property type="entry name" value="Umud Fragment, subunit A"/>
    <property type="match status" value="1"/>
</dbReference>
<feature type="domain" description="Peptidase S26" evidence="8">
    <location>
        <begin position="97"/>
        <end position="300"/>
    </location>
</feature>
<reference evidence="9 10" key="1">
    <citation type="submission" date="2019-11" db="EMBL/GenBank/DDBJ databases">
        <title>Novel species isolated from a subtropical stream in China.</title>
        <authorList>
            <person name="Lu H."/>
        </authorList>
    </citation>
    <scope>NUCLEOTIDE SEQUENCE [LARGE SCALE GENOMIC DNA]</scope>
    <source>
        <strain evidence="9 10">FT80W</strain>
    </source>
</reference>
<evidence type="ECO:0000256" key="2">
    <source>
        <dbReference type="ARBA" id="ARBA00009370"/>
    </source>
</evidence>
<protein>
    <recommendedName>
        <fullName evidence="4 7">Signal peptidase I</fullName>
        <ecNumber evidence="3 7">3.4.21.89</ecNumber>
    </recommendedName>
</protein>
<comment type="catalytic activity">
    <reaction evidence="1 7">
        <text>Cleavage of hydrophobic, N-terminal signal or leader sequences from secreted and periplasmic proteins.</text>
        <dbReference type="EC" id="3.4.21.89"/>
    </reaction>
</comment>
<dbReference type="EMBL" id="WKJK01000004">
    <property type="protein sequence ID" value="MRW90283.1"/>
    <property type="molecule type" value="Genomic_DNA"/>
</dbReference>
<dbReference type="InterPro" id="IPR036286">
    <property type="entry name" value="LexA/Signal_pep-like_sf"/>
</dbReference>
<dbReference type="AlphaFoldDB" id="A0A6I2KWZ6"/>
<evidence type="ECO:0000256" key="4">
    <source>
        <dbReference type="ARBA" id="ARBA00019232"/>
    </source>
</evidence>
<organism evidence="9 10">
    <name type="scientific">Duganella guangzhouensis</name>
    <dbReference type="NCBI Taxonomy" id="2666084"/>
    <lineage>
        <taxon>Bacteria</taxon>
        <taxon>Pseudomonadati</taxon>
        <taxon>Pseudomonadota</taxon>
        <taxon>Betaproteobacteria</taxon>
        <taxon>Burkholderiales</taxon>
        <taxon>Oxalobacteraceae</taxon>
        <taxon>Telluria group</taxon>
        <taxon>Duganella</taxon>
    </lineage>
</organism>
<dbReference type="Pfam" id="PF10502">
    <property type="entry name" value="Peptidase_S26"/>
    <property type="match status" value="1"/>
</dbReference>
<sequence>MKPKKWIAVVLSIFAAPLAFLYVGAPRWAAISFAVPLAIGIAAFMLPGGLVESMAGLASLALMVLWVWRAYRLAAAAPDEAVRPWYSRWYGMLGLVAGVGAFVVLLRVFAYEPFKVPSSSMVPTLPVRSHVMVQKWGYGHYSTMGYTFGHGAASQTVLRGDIIVFDWPRDPRQSYLMRVVGLPGDRIEYRDDKRLLINGVDVRGKELPEYLDSERLIYMKRYRQRLDQTEHDFVIKDAASWWLPQGADLPPQCTASATALSCTVPAASYFVMGDNRDNSLDSRYWGFVPAQAVIGKVVYIIPPRT</sequence>
<dbReference type="SUPFAM" id="SSF51306">
    <property type="entry name" value="LexA/Signal peptidase"/>
    <property type="match status" value="1"/>
</dbReference>
<evidence type="ECO:0000313" key="10">
    <source>
        <dbReference type="Proteomes" id="UP000433309"/>
    </source>
</evidence>
<dbReference type="GO" id="GO:0009003">
    <property type="term" value="F:signal peptidase activity"/>
    <property type="evidence" value="ECO:0007669"/>
    <property type="project" value="UniProtKB-EC"/>
</dbReference>
<dbReference type="PRINTS" id="PR00727">
    <property type="entry name" value="LEADERPTASE"/>
</dbReference>
<evidence type="ECO:0000256" key="6">
    <source>
        <dbReference type="ARBA" id="ARBA00022801"/>
    </source>
</evidence>
<evidence type="ECO:0000256" key="7">
    <source>
        <dbReference type="RuleBase" id="RU362042"/>
    </source>
</evidence>
<comment type="caution">
    <text evidence="7">Lacks conserved residue(s) required for the propagation of feature annotation.</text>
</comment>
<dbReference type="InterPro" id="IPR019758">
    <property type="entry name" value="Pept_S26A_signal_pept_1_CS"/>
</dbReference>
<keyword evidence="6 7" id="KW-0378">Hydrolase</keyword>